<accession>A0A089PUV1</accession>
<dbReference type="Pfam" id="PF10798">
    <property type="entry name" value="YmgB"/>
    <property type="match status" value="1"/>
</dbReference>
<gene>
    <name evidence="3" type="primary">ariR</name>
    <name evidence="2" type="ORF">CO704_14100</name>
    <name evidence="1" type="ORF">JT31_03885</name>
    <name evidence="3" type="ORF">NCTC12120_07268</name>
</gene>
<dbReference type="Proteomes" id="UP000217979">
    <property type="component" value="Chromosome"/>
</dbReference>
<evidence type="ECO:0000313" key="3">
    <source>
        <dbReference type="EMBL" id="SQC94150.1"/>
    </source>
</evidence>
<evidence type="ECO:0000313" key="4">
    <source>
        <dbReference type="Proteomes" id="UP000029481"/>
    </source>
</evidence>
<protein>
    <submittedName>
        <fullName evidence="1 3">Two-component-system connector protein AriR</fullName>
    </submittedName>
</protein>
<dbReference type="Gene3D" id="1.20.5.5260">
    <property type="match status" value="1"/>
</dbReference>
<reference evidence="1 4" key="1">
    <citation type="submission" date="2014-09" db="EMBL/GenBank/DDBJ databases">
        <title>Cedecea neteri SSMD04 Genome Sequencing.</title>
        <authorList>
            <person name="Tan J.-Y."/>
        </authorList>
    </citation>
    <scope>NUCLEOTIDE SEQUENCE [LARGE SCALE GENOMIC DNA]</scope>
    <source>
        <strain evidence="1 4">SSMD04</strain>
    </source>
</reference>
<name>A0A089PUV1_9ENTR</name>
<keyword evidence="4" id="KW-1185">Reference proteome</keyword>
<evidence type="ECO:0000313" key="6">
    <source>
        <dbReference type="Proteomes" id="UP000251197"/>
    </source>
</evidence>
<organism evidence="1 4">
    <name type="scientific">Cedecea neteri</name>
    <dbReference type="NCBI Taxonomy" id="158822"/>
    <lineage>
        <taxon>Bacteria</taxon>
        <taxon>Pseudomonadati</taxon>
        <taxon>Pseudomonadota</taxon>
        <taxon>Gammaproteobacteria</taxon>
        <taxon>Enterobacterales</taxon>
        <taxon>Enterobacteriaceae</taxon>
        <taxon>Cedecea</taxon>
    </lineage>
</organism>
<reference evidence="3 6" key="3">
    <citation type="submission" date="2018-06" db="EMBL/GenBank/DDBJ databases">
        <authorList>
            <consortium name="Pathogen Informatics"/>
            <person name="Doyle S."/>
        </authorList>
    </citation>
    <scope>NUCLEOTIDE SEQUENCE [LARGE SCALE GENOMIC DNA]</scope>
    <source>
        <strain evidence="3 6">NCTC12120</strain>
    </source>
</reference>
<dbReference type="EMBL" id="UAVU01000012">
    <property type="protein sequence ID" value="SQC94150.1"/>
    <property type="molecule type" value="Genomic_DNA"/>
</dbReference>
<dbReference type="EMBL" id="CP009451">
    <property type="protein sequence ID" value="AIR03778.1"/>
    <property type="molecule type" value="Genomic_DNA"/>
</dbReference>
<dbReference type="EMBL" id="CP023525">
    <property type="protein sequence ID" value="ATF93163.1"/>
    <property type="molecule type" value="Genomic_DNA"/>
</dbReference>
<dbReference type="GO" id="GO:0071468">
    <property type="term" value="P:cellular response to acidic pH"/>
    <property type="evidence" value="ECO:0007669"/>
    <property type="project" value="InterPro"/>
</dbReference>
<reference evidence="2 5" key="2">
    <citation type="submission" date="2017-09" db="EMBL/GenBank/DDBJ databases">
        <title>FDA dAtabase for Regulatory Grade micrObial Sequences (FDA-ARGOS): Supporting development and validation of Infectious Disease Dx tests.</title>
        <authorList>
            <person name="Minogue T."/>
            <person name="Wolcott M."/>
            <person name="Wasieloski L."/>
            <person name="Aguilar W."/>
            <person name="Moore D."/>
            <person name="Tallon L."/>
            <person name="Sadzewicz L."/>
            <person name="Ott S."/>
            <person name="Zhao X."/>
            <person name="Nagaraj S."/>
            <person name="Vavikolanu K."/>
            <person name="Aluvathingal J."/>
            <person name="Nadendla S."/>
            <person name="Sichtig H."/>
        </authorList>
    </citation>
    <scope>NUCLEOTIDE SEQUENCE [LARGE SCALE GENOMIC DNA]</scope>
    <source>
        <strain evidence="2 5">FDAARGOS_392</strain>
    </source>
</reference>
<dbReference type="KEGG" id="cnt:JT31_03885"/>
<evidence type="ECO:0000313" key="1">
    <source>
        <dbReference type="EMBL" id="AIR03778.1"/>
    </source>
</evidence>
<dbReference type="AlphaFoldDB" id="A0A089PUV1"/>
<sequence length="92" mass="9971">MTQLISNTSEIHTGHASQALSDYIRSSGDRHAEENAAISQAITAILSANKSVSNKAIILWLVDALETTDDVVMCDVYRNALEIVVGHTMDDI</sequence>
<dbReference type="STRING" id="158822.LH23_14195"/>
<dbReference type="InterPro" id="IPR024753">
    <property type="entry name" value="AriR"/>
</dbReference>
<dbReference type="Proteomes" id="UP000251197">
    <property type="component" value="Unassembled WGS sequence"/>
</dbReference>
<evidence type="ECO:0000313" key="2">
    <source>
        <dbReference type="EMBL" id="ATF93163.1"/>
    </source>
</evidence>
<proteinExistence type="predicted"/>
<evidence type="ECO:0000313" key="5">
    <source>
        <dbReference type="Proteomes" id="UP000217979"/>
    </source>
</evidence>
<dbReference type="OrthoDB" id="6424319at2"/>
<dbReference type="Proteomes" id="UP000029481">
    <property type="component" value="Chromosome"/>
</dbReference>